<dbReference type="SUPFAM" id="SSF158791">
    <property type="entry name" value="MgtE N-terminal domain-like"/>
    <property type="match status" value="2"/>
</dbReference>
<dbReference type="OMA" id="CKFYHIA"/>
<evidence type="ECO:0000313" key="3">
    <source>
        <dbReference type="Proteomes" id="UP000220158"/>
    </source>
</evidence>
<protein>
    <submittedName>
        <fullName evidence="2">Uncharacterized protein</fullName>
    </submittedName>
</protein>
<evidence type="ECO:0000256" key="1">
    <source>
        <dbReference type="SAM" id="Coils"/>
    </source>
</evidence>
<dbReference type="OrthoDB" id="392815at2759"/>
<dbReference type="Proteomes" id="UP000220158">
    <property type="component" value="Chromosome 14"/>
</dbReference>
<keyword evidence="3" id="KW-1185">Reference proteome</keyword>
<dbReference type="KEGG" id="prel:PRELSG_1411000"/>
<dbReference type="GeneID" id="39738541"/>
<dbReference type="VEuPathDB" id="PlasmoDB:PRELSG_1411000"/>
<organism evidence="2 3">
    <name type="scientific">Plasmodium relictum</name>
    <dbReference type="NCBI Taxonomy" id="85471"/>
    <lineage>
        <taxon>Eukaryota</taxon>
        <taxon>Sar</taxon>
        <taxon>Alveolata</taxon>
        <taxon>Apicomplexa</taxon>
        <taxon>Aconoidasida</taxon>
        <taxon>Haemosporida</taxon>
        <taxon>Plasmodiidae</taxon>
        <taxon>Plasmodium</taxon>
        <taxon>Plasmodium (Haemamoeba)</taxon>
    </lineage>
</organism>
<dbReference type="RefSeq" id="XP_028534901.1">
    <property type="nucleotide sequence ID" value="XM_028679160.1"/>
</dbReference>
<gene>
    <name evidence="2" type="ORF">PRELSG_1411000</name>
</gene>
<feature type="coiled-coil region" evidence="1">
    <location>
        <begin position="38"/>
        <end position="73"/>
    </location>
</feature>
<evidence type="ECO:0000313" key="2">
    <source>
        <dbReference type="EMBL" id="CRH02381.1"/>
    </source>
</evidence>
<feature type="coiled-coil region" evidence="1">
    <location>
        <begin position="1857"/>
        <end position="1884"/>
    </location>
</feature>
<reference evidence="2 3" key="1">
    <citation type="submission" date="2015-04" db="EMBL/GenBank/DDBJ databases">
        <authorList>
            <consortium name="Pathogen Informatics"/>
        </authorList>
    </citation>
    <scope>NUCLEOTIDE SEQUENCE [LARGE SCALE GENOMIC DNA]</scope>
    <source>
        <strain evidence="2 3">SGS1</strain>
    </source>
</reference>
<name>A0A1J1HET5_PLARL</name>
<accession>A0A1J1HET5</accession>
<keyword evidence="1" id="KW-0175">Coiled coil</keyword>
<proteinExistence type="predicted"/>
<sequence>MNGEKNEIIVESKNLLDEKIKKNKLIFKRKKRKINYKMGSQEKKKKNFKNKLKRIKNKKKKKLKNQNLAMENRNLINYLYLNSNKNINNNEEDSKSPSITYDEKNISKSFVTQEQFNQQEIVNNEKVTNKNSMIKVNDNLIQENSNENKECNASIENTLCNKNNKNNVHTEIQKVTDLICKNDSEALNTTEKNGNSFLKMNEEDINKSIQEKKKNCKSNFNLLKLEKEKDQKTNISEEKNGENDKNLSLKYNYTNGKKTNINNRNNDNFKKEEIGECFTNKSFLKKKESFFDIMEDLRSKSDNNEEKIESFFKSDHKDNDNSKSSFDENEKKKLKEIMQNVPLDKIVSVLEKISKEECIHILNSIDEEKITLIIEKLSIDRFKELVNFIKEEKKRRFIIEYLNEEKLVNLFSPFKNYKEITKYFNFLSIEKIDNIIKLLDLDNYKNFILLLDQDKIVEVINHVSINNSLGILLNLPQNKLLYILDQIKEEIVIKLINAIPSCRFYYIIECLPIEKISSLSNKISYEKLYILHNSLSLKNMHLITNNLSITTINRLINELPLYKSIKILKSLPPKKIADSINLNCSFNFVEIYKSFNSDEIIEIMKYLNDKNMEILLNECEPTKIIHYINYVSVNKFISIVERLPINFLIKIMNEISIKKLTEIFILLPENKILSSLNNLSLKNTTYVLEKLPTKKLISILMKEDKKDKIWKERQKMLINLLNENNIILILNELNDKEYNVFCKHLSTNKIENIINIYNDYKKASILILNLPINKIIENLQRLDDEKSNNIMKYLPNYINDKIKSCLSENEISKIQHIFIVCTLLRLKEILDNPNIIKNEKNNFYNFIIKRKIYQIINSINMKNYQKFLNHISCTKIIEMENVIDNIMSKNFYNENNITDYIFIFFNLDHNIYYRASVNTKLFLQEYNEKDYFFKIDTFCNSSCNRNNKYNYFKITKEDSFNYNTIREVNTSLKKFILSHKEKKKITTKKDLRKSINIKMRNHLYVFLIHLISLIKKHIEKTVLLNRKNYLCNKGKENMEKKILNESNKNFSKKNKLVEYNQNINNNYNNDIDVNNDTPSLKSVVHYENVYNKLIFNEVKKIMKNIFGIVKKISSMENSSFIIKNISIKNIISGNITHYKNEPNENENENYNKKHKENKLLPLYENCDNNLEEIKNKDICNFKDNLLHEKQCIVSSKSFECFEKKEILKKKKKSKKIIVKELNKVNTSNDEAKEYRTREHKISEIEEIQDKKKDTKRQKIEKIYDDGIDFYILDNNLLLHNNKEQLKYLNNALKNVACRDIAFLKKYNLEEYINSEKNKTKKETSSCNQKIITTNVYNKNRNKSSMSENLDKMSCKKKKLYEKSSHKVASKCYNIPPNISNSDYLMVEDDAYLNNKKNLENKKQKFSTNKNIINTFNSIKEKRNIFCLKFLFVLNGVHLEQCSNITLCLNFFFLKKKIFFNKYKHQILSSSLNIHINKNGYEKFINISPNHNDAFYYINSNIVSLSIEDNDTIKNFDSVATKDFFTRTFLKKKSSLNYENINIINKNSTGFNYSSRVNSTNLNDNNTKLNKVIHNDLNSNFILLWNSKEIGYIILDSYNSLYVNIKDSSSLFFINIHRINYNLSRTIPLKEGSLFFFKDSKEKISFRKIKTMFLRMLDKKNSNFITKNTLKENERGVEHQNNHIGDKSILNENKNYLNKCKIDASIDNLKKEKLEFENNLKCEEKNTCENETYFGDENTYFNDNNGELNEIQNYPYEENNIKKEMNQENVMNKKKDYHNIIKNVEKFENINKKIFEEYNNKEVNHIEYDISDNKLCLKNKKCLVVSNFNSILKEENKMLLEKEKLINNQIIKDNNSNMKSLSSLNESKKEKIEDTKNNYLNKNTEEELSKVTNLSIRHNNFSDNLSYTDDEFNIILYLEKRKKKSDEKTLKKKKNRKNFTSYNFNDSKILKLKLLSLIENSLCDYSVIVNDIINEKNSIEKKKGYDYYSTKNLGTYNFLRGNLSFNNSCENYEKSSNLFLIKNKYEEKLAIKDTEKNSNKQILINQINDNASLNNDKKIQVIDEKKNNRRQNKNKIQLICNNNNNNKNNNNDGLTKNFNKREKIFPFRDDLIDLEDLPMCENSISVESLKSSDNFNEAKEKISELKNETLYDSVNDSEYKSINNTTNYFTDKSVKSSLNKSAINIKNKTLNTANIIQDTQEKMKNINKSEKMLNVSNNHINKSLNDYRIESFTKLFCESDKSIYDSINDSISSNIMNKKKKSNIIKKKISNLFKDKNSNNSDIKSHKMEDLNFNNKYKENETNPLFFKDTKKKYISNEQKIDVFSFMKSNEDLDENKMFNLNEKFMKHNNEEINFIKKKENCLSNFPNSTTKNLLNNEDAVKESIGFLNLHCLFESKPENFYLISEGCAKASNYVSDKMLVHTKLYKEIFHIKSDDMLPEKSSLEISKYSNKSEILCLHKKKKILCNICGDFLKRNLLNDLFFFKISIIDKKVFFLKHLTINISYESPLIKVHFTEKDYIRYSLEKNSNEYKLKIIAISRKKLHKKFSLSKSKFLRKCLEIELTNNLEKIKKLNQSYIPNDFEQSTIETNFKNNKEHIITKENLSYEQMENDSKFFSNLNQENGFGCYICNSYVAVLNFSILDDKNKKKYDVEKFIVPSILLCTNG</sequence>
<dbReference type="EMBL" id="LN835309">
    <property type="protein sequence ID" value="CRH02381.1"/>
    <property type="molecule type" value="Genomic_DNA"/>
</dbReference>